<sequence length="86" mass="10343">MEPDMPGYKNERGTVKEYEGKETTKLSRRGEIEDLLSQLIHQQVQAKRKKHMQQLAIIRNEIKKHRYLVHHAKRVHDALRKFTKIR</sequence>
<name>A0ABD2QFZ9_9PLAT</name>
<proteinExistence type="predicted"/>
<accession>A0ABD2QFZ9</accession>
<keyword evidence="3" id="KW-1185">Reference proteome</keyword>
<feature type="region of interest" description="Disordered" evidence="1">
    <location>
        <begin position="1"/>
        <end position="24"/>
    </location>
</feature>
<dbReference type="EMBL" id="JBJKFK010000241">
    <property type="protein sequence ID" value="KAL3318460.1"/>
    <property type="molecule type" value="Genomic_DNA"/>
</dbReference>
<organism evidence="2 3">
    <name type="scientific">Cichlidogyrus casuarinus</name>
    <dbReference type="NCBI Taxonomy" id="1844966"/>
    <lineage>
        <taxon>Eukaryota</taxon>
        <taxon>Metazoa</taxon>
        <taxon>Spiralia</taxon>
        <taxon>Lophotrochozoa</taxon>
        <taxon>Platyhelminthes</taxon>
        <taxon>Monogenea</taxon>
        <taxon>Monopisthocotylea</taxon>
        <taxon>Dactylogyridea</taxon>
        <taxon>Ancyrocephalidae</taxon>
        <taxon>Cichlidogyrus</taxon>
    </lineage>
</organism>
<gene>
    <name evidence="2" type="ORF">Ciccas_002872</name>
</gene>
<protein>
    <recommendedName>
        <fullName evidence="4">Ribosomal protein S15</fullName>
    </recommendedName>
</protein>
<evidence type="ECO:0000313" key="3">
    <source>
        <dbReference type="Proteomes" id="UP001626550"/>
    </source>
</evidence>
<evidence type="ECO:0008006" key="4">
    <source>
        <dbReference type="Google" id="ProtNLM"/>
    </source>
</evidence>
<evidence type="ECO:0000256" key="1">
    <source>
        <dbReference type="SAM" id="MobiDB-lite"/>
    </source>
</evidence>
<feature type="compositionally biased region" description="Basic and acidic residues" evidence="1">
    <location>
        <begin position="9"/>
        <end position="24"/>
    </location>
</feature>
<evidence type="ECO:0000313" key="2">
    <source>
        <dbReference type="EMBL" id="KAL3318460.1"/>
    </source>
</evidence>
<reference evidence="2 3" key="1">
    <citation type="submission" date="2024-11" db="EMBL/GenBank/DDBJ databases">
        <title>Adaptive evolution of stress response genes in parasites aligns with host niche diversity.</title>
        <authorList>
            <person name="Hahn C."/>
            <person name="Resl P."/>
        </authorList>
    </citation>
    <scope>NUCLEOTIDE SEQUENCE [LARGE SCALE GENOMIC DNA]</scope>
    <source>
        <strain evidence="2">EGGRZ-B1_66</strain>
        <tissue evidence="2">Body</tissue>
    </source>
</reference>
<dbReference type="Proteomes" id="UP001626550">
    <property type="component" value="Unassembled WGS sequence"/>
</dbReference>
<comment type="caution">
    <text evidence="2">The sequence shown here is derived from an EMBL/GenBank/DDBJ whole genome shotgun (WGS) entry which is preliminary data.</text>
</comment>
<dbReference type="AlphaFoldDB" id="A0ABD2QFZ9"/>